<reference evidence="1" key="1">
    <citation type="journal article" date="2022" name="Int. J. Mol. Sci.">
        <title>Draft Genome of Tanacetum Coccineum: Genomic Comparison of Closely Related Tanacetum-Family Plants.</title>
        <authorList>
            <person name="Yamashiro T."/>
            <person name="Shiraishi A."/>
            <person name="Nakayama K."/>
            <person name="Satake H."/>
        </authorList>
    </citation>
    <scope>NUCLEOTIDE SEQUENCE</scope>
</reference>
<evidence type="ECO:0000313" key="1">
    <source>
        <dbReference type="EMBL" id="GJT80120.1"/>
    </source>
</evidence>
<name>A0ABQ5GWV3_9ASTR</name>
<dbReference type="Proteomes" id="UP001151760">
    <property type="component" value="Unassembled WGS sequence"/>
</dbReference>
<proteinExistence type="predicted"/>
<dbReference type="EMBL" id="BQNB010018960">
    <property type="protein sequence ID" value="GJT80120.1"/>
    <property type="molecule type" value="Genomic_DNA"/>
</dbReference>
<reference evidence="1" key="2">
    <citation type="submission" date="2022-01" db="EMBL/GenBank/DDBJ databases">
        <authorList>
            <person name="Yamashiro T."/>
            <person name="Shiraishi A."/>
            <person name="Satake H."/>
            <person name="Nakayama K."/>
        </authorList>
    </citation>
    <scope>NUCLEOTIDE SEQUENCE</scope>
</reference>
<accession>A0ABQ5GWV3</accession>
<evidence type="ECO:0000313" key="2">
    <source>
        <dbReference type="Proteomes" id="UP001151760"/>
    </source>
</evidence>
<sequence>MMFPFRLKVVKKLYVYNNVLSLQTRHPAKKFEISSDSSHVLNTNATDDEVTFVIRSSMPPPPVLTAAIATTVTAGVTSAPIHGSSAEQAQPSIFRDSTSPSMVDHLAPPGFFSQLWGMDYERLLAEFNVETTCQVCFSAKIRIRLEYELRGRQRFEGKCAMQANWLKERDAEIASLKAQLSLKEAKAMKAIRLHG</sequence>
<keyword evidence="2" id="KW-1185">Reference proteome</keyword>
<comment type="caution">
    <text evidence="1">The sequence shown here is derived from an EMBL/GenBank/DDBJ whole genome shotgun (WGS) entry which is preliminary data.</text>
</comment>
<protein>
    <submittedName>
        <fullName evidence="1">Uncharacterized protein</fullName>
    </submittedName>
</protein>
<gene>
    <name evidence="1" type="ORF">Tco_1054462</name>
</gene>
<organism evidence="1 2">
    <name type="scientific">Tanacetum coccineum</name>
    <dbReference type="NCBI Taxonomy" id="301880"/>
    <lineage>
        <taxon>Eukaryota</taxon>
        <taxon>Viridiplantae</taxon>
        <taxon>Streptophyta</taxon>
        <taxon>Embryophyta</taxon>
        <taxon>Tracheophyta</taxon>
        <taxon>Spermatophyta</taxon>
        <taxon>Magnoliopsida</taxon>
        <taxon>eudicotyledons</taxon>
        <taxon>Gunneridae</taxon>
        <taxon>Pentapetalae</taxon>
        <taxon>asterids</taxon>
        <taxon>campanulids</taxon>
        <taxon>Asterales</taxon>
        <taxon>Asteraceae</taxon>
        <taxon>Asteroideae</taxon>
        <taxon>Anthemideae</taxon>
        <taxon>Anthemidinae</taxon>
        <taxon>Tanacetum</taxon>
    </lineage>
</organism>